<feature type="transmembrane region" description="Helical" evidence="2">
    <location>
        <begin position="255"/>
        <end position="275"/>
    </location>
</feature>
<dbReference type="InterPro" id="IPR038765">
    <property type="entry name" value="Papain-like_cys_pep_sf"/>
</dbReference>
<feature type="transmembrane region" description="Helical" evidence="2">
    <location>
        <begin position="141"/>
        <end position="162"/>
    </location>
</feature>
<feature type="domain" description="Transglutaminase-like" evidence="3">
    <location>
        <begin position="519"/>
        <end position="599"/>
    </location>
</feature>
<organism evidence="4 5">
    <name type="scientific">Paeniglutamicibacter gangotriensis Lz1y</name>
    <dbReference type="NCBI Taxonomy" id="1276920"/>
    <lineage>
        <taxon>Bacteria</taxon>
        <taxon>Bacillati</taxon>
        <taxon>Actinomycetota</taxon>
        <taxon>Actinomycetes</taxon>
        <taxon>Micrococcales</taxon>
        <taxon>Micrococcaceae</taxon>
        <taxon>Paeniglutamicibacter</taxon>
    </lineage>
</organism>
<name>M7NC64_9MICC</name>
<feature type="transmembrane region" description="Helical" evidence="2">
    <location>
        <begin position="57"/>
        <end position="74"/>
    </location>
</feature>
<keyword evidence="4" id="KW-0378">Hydrolase</keyword>
<feature type="transmembrane region" description="Helical" evidence="2">
    <location>
        <begin position="86"/>
        <end position="105"/>
    </location>
</feature>
<keyword evidence="2" id="KW-1133">Transmembrane helix</keyword>
<keyword evidence="2" id="KW-0472">Membrane</keyword>
<dbReference type="SUPFAM" id="SSF54001">
    <property type="entry name" value="Cysteine proteinases"/>
    <property type="match status" value="1"/>
</dbReference>
<keyword evidence="4" id="KW-0645">Protease</keyword>
<dbReference type="PANTHER" id="PTHR42736:SF1">
    <property type="entry name" value="PROTEIN-GLUTAMINE GAMMA-GLUTAMYLTRANSFERASE"/>
    <property type="match status" value="1"/>
</dbReference>
<comment type="caution">
    <text evidence="4">The sequence shown here is derived from an EMBL/GenBank/DDBJ whole genome shotgun (WGS) entry which is preliminary data.</text>
</comment>
<dbReference type="eggNOG" id="COG1305">
    <property type="taxonomic scope" value="Bacteria"/>
</dbReference>
<accession>M7NC64</accession>
<dbReference type="GO" id="GO:0008233">
    <property type="term" value="F:peptidase activity"/>
    <property type="evidence" value="ECO:0007669"/>
    <property type="project" value="UniProtKB-KW"/>
</dbReference>
<dbReference type="InterPro" id="IPR052901">
    <property type="entry name" value="Bact_TGase-like"/>
</dbReference>
<feature type="transmembrane region" description="Helical" evidence="2">
    <location>
        <begin position="195"/>
        <end position="215"/>
    </location>
</feature>
<dbReference type="Gene3D" id="3.10.620.30">
    <property type="match status" value="1"/>
</dbReference>
<dbReference type="Proteomes" id="UP000012015">
    <property type="component" value="Unassembled WGS sequence"/>
</dbReference>
<dbReference type="PATRIC" id="fig|1276920.7.peg.1389"/>
<feature type="region of interest" description="Disordered" evidence="1">
    <location>
        <begin position="613"/>
        <end position="655"/>
    </location>
</feature>
<proteinExistence type="predicted"/>
<sequence>MSATTTASPAAPTAPEEPQAPARSARGTVLATASFAAVSTIIAVLGAAAALHGVISGWAWMLQISVVVIGIVLATNLTRALGARRYLSTVAGALAAVLGLTVLFFSNTALLGVLPTGETYRALLKVWALANEQMGSQVPPVQSTGVIVFSVCLWAAVVALAVDILAFELRAAALAGLPLAMLLVIASLFEANGAGLAAVAVTAVGYLLILAASRFRPASSRGAPRRAVEVAGSGQRPDSGTLAARRPSGAVVQSAALMAGALAALLVLPAAIPGFSKGMLTEGTRPSWGQLATNIDPMIALGNDLRSRASGTVLHYFTDSRTPTYLRTSVIGDLTANRWEPDPDAYRVPATESLPILSFPTVNESAEPVFTRVVTDKYRGQWMPLPAHAVTLNGVGTGWGWNPETGTLRASEGQRPTAEDYTVMSVNPHITEGTLDSLGSQLPQGFFGEVESVYLDLPEDTPGSLAKATEKAVDGAEEDPYRQAVAIQDYLRSTEFTYSESTPVQDGYDGSGMSVIDAFLKEKAGYCIHFASTMALMARDLGIPSRLVTGYSPGTATGVSITGQDGVELNEYEVNSRNAHAWPELYFAGAGWVGFEPTPGRGVPPVYAPALPAPSASAAEDPRLENLTNSASESSASESSSSAGSSAAGNGPESGPPVAEAMRVLLMVVLAGAVPWGLRRFQRASRFSRLRRDTDTEARQDKETGAGAAWAELVALGLDYALPMRQDESAGDYARRLGRTLPRTWDSVALLAGAYERMRYAPGQPASTEPAAMEAALGEVKHELTARLGFGARLGRMVWPRSVFAPRPLDEISYGTGDRST</sequence>
<dbReference type="EMBL" id="AOCK01000003">
    <property type="protein sequence ID" value="EMQ99399.1"/>
    <property type="molecule type" value="Genomic_DNA"/>
</dbReference>
<keyword evidence="5" id="KW-1185">Reference proteome</keyword>
<evidence type="ECO:0000313" key="4">
    <source>
        <dbReference type="EMBL" id="EMQ99399.1"/>
    </source>
</evidence>
<evidence type="ECO:0000256" key="2">
    <source>
        <dbReference type="SAM" id="Phobius"/>
    </source>
</evidence>
<dbReference type="PANTHER" id="PTHR42736">
    <property type="entry name" value="PROTEIN-GLUTAMINE GAMMA-GLUTAMYLTRANSFERASE"/>
    <property type="match status" value="1"/>
</dbReference>
<dbReference type="InterPro" id="IPR002931">
    <property type="entry name" value="Transglutaminase-like"/>
</dbReference>
<dbReference type="SMART" id="SM00460">
    <property type="entry name" value="TGc"/>
    <property type="match status" value="1"/>
</dbReference>
<evidence type="ECO:0000256" key="1">
    <source>
        <dbReference type="SAM" id="MobiDB-lite"/>
    </source>
</evidence>
<dbReference type="GO" id="GO:0006508">
    <property type="term" value="P:proteolysis"/>
    <property type="evidence" value="ECO:0007669"/>
    <property type="project" value="UniProtKB-KW"/>
</dbReference>
<protein>
    <submittedName>
        <fullName evidence="4">Membrane-bound protease, transglutaminase superfamily</fullName>
    </submittedName>
</protein>
<feature type="transmembrane region" description="Helical" evidence="2">
    <location>
        <begin position="169"/>
        <end position="189"/>
    </location>
</feature>
<dbReference type="AlphaFoldDB" id="M7NC64"/>
<reference evidence="4 5" key="1">
    <citation type="journal article" date="2013" name="Genome Announc.">
        <title>Draft Genome Sequence of Arthrobacter gangotriensis Strain Lz1yT, Isolated from a Penguin Rookery Soil Sample Collected in Antarctica, near the Indian Station Dakshin Gangotri.</title>
        <authorList>
            <person name="Shivaji S."/>
            <person name="Ara S."/>
            <person name="Bandi S."/>
            <person name="Singh A."/>
            <person name="Kumar Pinnaka A."/>
        </authorList>
    </citation>
    <scope>NUCLEOTIDE SEQUENCE [LARGE SCALE GENOMIC DNA]</scope>
    <source>
        <strain evidence="4 5">Lz1y</strain>
    </source>
</reference>
<dbReference type="InterPro" id="IPR021878">
    <property type="entry name" value="TgpA_N"/>
</dbReference>
<dbReference type="Pfam" id="PF01841">
    <property type="entry name" value="Transglut_core"/>
    <property type="match status" value="1"/>
</dbReference>
<dbReference type="Pfam" id="PF13559">
    <property type="entry name" value="DUF4129"/>
    <property type="match status" value="1"/>
</dbReference>
<evidence type="ECO:0000259" key="3">
    <source>
        <dbReference type="SMART" id="SM00460"/>
    </source>
</evidence>
<feature type="transmembrane region" description="Helical" evidence="2">
    <location>
        <begin position="29"/>
        <end position="51"/>
    </location>
</feature>
<dbReference type="Pfam" id="PF11992">
    <property type="entry name" value="TgpA_N"/>
    <property type="match status" value="1"/>
</dbReference>
<feature type="compositionally biased region" description="Low complexity" evidence="1">
    <location>
        <begin position="629"/>
        <end position="655"/>
    </location>
</feature>
<keyword evidence="2" id="KW-0812">Transmembrane</keyword>
<evidence type="ECO:0000313" key="5">
    <source>
        <dbReference type="Proteomes" id="UP000012015"/>
    </source>
</evidence>
<dbReference type="RefSeq" id="WP_007270587.1">
    <property type="nucleotide sequence ID" value="NZ_AOCK01000003.1"/>
</dbReference>
<dbReference type="InterPro" id="IPR025403">
    <property type="entry name" value="TgpA-like_C"/>
</dbReference>
<dbReference type="STRING" id="1276920.ADIAG_01393"/>
<feature type="region of interest" description="Disordered" evidence="1">
    <location>
        <begin position="1"/>
        <end position="23"/>
    </location>
</feature>
<gene>
    <name evidence="4" type="primary">yebA</name>
    <name evidence="4" type="ORF">ADIAG_01393</name>
</gene>
<feature type="compositionally biased region" description="Low complexity" evidence="1">
    <location>
        <begin position="1"/>
        <end position="22"/>
    </location>
</feature>